<dbReference type="EMBL" id="CWKI01000014">
    <property type="protein sequence ID" value="CTR10777.1"/>
    <property type="molecule type" value="Genomic_DNA"/>
</dbReference>
<feature type="compositionally biased region" description="Basic and acidic residues" evidence="10">
    <location>
        <begin position="205"/>
        <end position="222"/>
    </location>
</feature>
<evidence type="ECO:0000313" key="14">
    <source>
        <dbReference type="Proteomes" id="UP000199069"/>
    </source>
</evidence>
<feature type="region of interest" description="Disordered" evidence="10">
    <location>
        <begin position="194"/>
        <end position="287"/>
    </location>
</feature>
<sequence length="481" mass="52810">MSHEEGRQADIAILRIKRKRTHQPQPLDALVFDHAEPSAKRRRSDRANKEAAQGSGAAPRGIFRFAETVPIDSFSTPSKTRSLRDRIQSFLAHPPPALSRHASSSSLRSAAIRTGPSTPQSPHTASTPDSPNPHPTPTRRKLPSALRALREASASSPSDASPAIAQDAESRVSQVHAQARLHRYRIIEKRRAGFDAGSDAAQAAEQRRLRQERRQEDDEIRRGLRPPRVLTTRDLRKKSDDEEPGTHSGSPDAAGLRIYDAIEEGEERTSSARLPGHGSKGEPKAEDDRMAMDQFGDMLKEYLTLQESITPSDHHTHHTQPDPTTLQPASSLLESSRTGDSDDDFVYDVYYRDTSTALAASATSVLQTGEGGWDVSSLSGLRRIGQLAGMQDLSDDEEGSLLVHENDVDPSSDEEDLADQDSNEENDYRNDYPSDEDPASDNFESPAASVPLGWREKRNGADWDSGGDDSDDSDEEAGWSD</sequence>
<evidence type="ECO:0000313" key="13">
    <source>
        <dbReference type="EMBL" id="PRQ70803.1"/>
    </source>
</evidence>
<evidence type="ECO:0000256" key="4">
    <source>
        <dbReference type="ARBA" id="ARBA00010218"/>
    </source>
</evidence>
<dbReference type="GO" id="GO:0015031">
    <property type="term" value="P:protein transport"/>
    <property type="evidence" value="ECO:0007669"/>
    <property type="project" value="UniProtKB-KW"/>
</dbReference>
<feature type="compositionally biased region" description="Polar residues" evidence="10">
    <location>
        <begin position="115"/>
        <end position="129"/>
    </location>
</feature>
<comment type="similarity">
    <text evidence="4">Belongs to the IWR1/SLC7A6OS family.</text>
</comment>
<feature type="compositionally biased region" description="Basic and acidic residues" evidence="10">
    <location>
        <begin position="231"/>
        <end position="240"/>
    </location>
</feature>
<dbReference type="InterPro" id="IPR013883">
    <property type="entry name" value="TF_Iwr1_dom"/>
</dbReference>
<feature type="compositionally biased region" description="Low complexity" evidence="10">
    <location>
        <begin position="98"/>
        <end position="111"/>
    </location>
</feature>
<evidence type="ECO:0000256" key="8">
    <source>
        <dbReference type="ARBA" id="ARBA00022927"/>
    </source>
</evidence>
<gene>
    <name evidence="12" type="primary">FGENESH: predicted gene_14.188</name>
    <name evidence="13" type="ORF">AAT19DRAFT_10960</name>
    <name evidence="12" type="ORF">BN2166_0066380</name>
</gene>
<feature type="region of interest" description="Disordered" evidence="10">
    <location>
        <begin position="389"/>
        <end position="481"/>
    </location>
</feature>
<evidence type="ECO:0000256" key="7">
    <source>
        <dbReference type="ARBA" id="ARBA00022490"/>
    </source>
</evidence>
<comment type="subcellular location">
    <subcellularLocation>
        <location evidence="3">Cytoplasm</location>
    </subcellularLocation>
    <subcellularLocation>
        <location evidence="2">Nucleus</location>
    </subcellularLocation>
</comment>
<dbReference type="AlphaFoldDB" id="A0A0K3CQ35"/>
<dbReference type="PANTHER" id="PTHR31196:SF2">
    <property type="entry name" value="RNA POLYMERASE II NUCLEAR LOCALIZATION PROTEIN SLC7A6OS-RELATED"/>
    <property type="match status" value="1"/>
</dbReference>
<dbReference type="InterPro" id="IPR040218">
    <property type="entry name" value="SLC7A6OS"/>
</dbReference>
<evidence type="ECO:0000313" key="12">
    <source>
        <dbReference type="EMBL" id="CTR10777.1"/>
    </source>
</evidence>
<dbReference type="Pfam" id="PF08574">
    <property type="entry name" value="Iwr1"/>
    <property type="match status" value="1"/>
</dbReference>
<dbReference type="OrthoDB" id="6255506at2759"/>
<feature type="compositionally biased region" description="Acidic residues" evidence="10">
    <location>
        <begin position="408"/>
        <end position="425"/>
    </location>
</feature>
<evidence type="ECO:0000256" key="1">
    <source>
        <dbReference type="ARBA" id="ARBA00003202"/>
    </source>
</evidence>
<feature type="region of interest" description="Disordered" evidence="10">
    <location>
        <begin position="92"/>
        <end position="172"/>
    </location>
</feature>
<reference evidence="13 15" key="2">
    <citation type="journal article" date="2018" name="Elife">
        <title>Functional genomics of lipid metabolism in the oleaginous yeast Rhodosporidium toruloides.</title>
        <authorList>
            <person name="Coradetti S.T."/>
            <person name="Pinel D."/>
            <person name="Geiselman G."/>
            <person name="Ito M."/>
            <person name="Mondo S."/>
            <person name="Reilly M.C."/>
            <person name="Cheng Y.F."/>
            <person name="Bauer S."/>
            <person name="Grigoriev I."/>
            <person name="Gladden J.M."/>
            <person name="Simmons B.A."/>
            <person name="Brem R."/>
            <person name="Arkin A.P."/>
            <person name="Skerker J.M."/>
        </authorList>
    </citation>
    <scope>NUCLEOTIDE SEQUENCE [LARGE SCALE GENOMIC DNA]</scope>
    <source>
        <strain evidence="13 15">NBRC 0880</strain>
    </source>
</reference>
<feature type="region of interest" description="Disordered" evidence="10">
    <location>
        <begin position="15"/>
        <end position="63"/>
    </location>
</feature>
<keyword evidence="7" id="KW-0963">Cytoplasm</keyword>
<dbReference type="GO" id="GO:0005737">
    <property type="term" value="C:cytoplasm"/>
    <property type="evidence" value="ECO:0007669"/>
    <property type="project" value="UniProtKB-SubCell"/>
</dbReference>
<keyword evidence="9" id="KW-0539">Nucleus</keyword>
<feature type="domain" description="Transcription factor Iwr1" evidence="11">
    <location>
        <begin position="343"/>
        <end position="436"/>
    </location>
</feature>
<dbReference type="Proteomes" id="UP000199069">
    <property type="component" value="Unassembled WGS sequence"/>
</dbReference>
<dbReference type="OMA" id="KRNQDPV"/>
<feature type="compositionally biased region" description="Polar residues" evidence="10">
    <location>
        <begin position="329"/>
        <end position="338"/>
    </location>
</feature>
<feature type="compositionally biased region" description="Low complexity" evidence="10">
    <location>
        <begin position="143"/>
        <end position="167"/>
    </location>
</feature>
<dbReference type="PANTHER" id="PTHR31196">
    <property type="entry name" value="RNA POLYMERASE II NUCLEAR LOCALIZATION PROTEIN SLC7A6OS-RELATED"/>
    <property type="match status" value="1"/>
</dbReference>
<organism evidence="12 14">
    <name type="scientific">Rhodotorula toruloides</name>
    <name type="common">Yeast</name>
    <name type="synonym">Rhodosporidium toruloides</name>
    <dbReference type="NCBI Taxonomy" id="5286"/>
    <lineage>
        <taxon>Eukaryota</taxon>
        <taxon>Fungi</taxon>
        <taxon>Dikarya</taxon>
        <taxon>Basidiomycota</taxon>
        <taxon>Pucciniomycotina</taxon>
        <taxon>Microbotryomycetes</taxon>
        <taxon>Sporidiobolales</taxon>
        <taxon>Sporidiobolaceae</taxon>
        <taxon>Rhodotorula</taxon>
    </lineage>
</organism>
<evidence type="ECO:0000256" key="6">
    <source>
        <dbReference type="ARBA" id="ARBA00022448"/>
    </source>
</evidence>
<keyword evidence="6" id="KW-0813">Transport</keyword>
<feature type="compositionally biased region" description="Acidic residues" evidence="10">
    <location>
        <begin position="465"/>
        <end position="481"/>
    </location>
</feature>
<name>A0A0K3CQ35_RHOTO</name>
<evidence type="ECO:0000259" key="11">
    <source>
        <dbReference type="Pfam" id="PF08574"/>
    </source>
</evidence>
<protein>
    <recommendedName>
        <fullName evidence="5">Probable RNA polymerase II nuclear localization protein SLC7A6OS</fullName>
    </recommendedName>
</protein>
<keyword evidence="14" id="KW-1185">Reference proteome</keyword>
<evidence type="ECO:0000313" key="15">
    <source>
        <dbReference type="Proteomes" id="UP000239560"/>
    </source>
</evidence>
<proteinExistence type="inferred from homology"/>
<evidence type="ECO:0000256" key="3">
    <source>
        <dbReference type="ARBA" id="ARBA00004496"/>
    </source>
</evidence>
<comment type="function">
    <text evidence="1">Directs RNA polymerase II nuclear import.</text>
</comment>
<dbReference type="Proteomes" id="UP000239560">
    <property type="component" value="Unassembled WGS sequence"/>
</dbReference>
<dbReference type="GO" id="GO:0032502">
    <property type="term" value="P:developmental process"/>
    <property type="evidence" value="ECO:0007669"/>
    <property type="project" value="TreeGrafter"/>
</dbReference>
<feature type="compositionally biased region" description="Basic and acidic residues" evidence="10">
    <location>
        <begin position="31"/>
        <end position="49"/>
    </location>
</feature>
<dbReference type="STRING" id="5286.A0A0K3CQ35"/>
<dbReference type="GO" id="GO:0005634">
    <property type="term" value="C:nucleus"/>
    <property type="evidence" value="ECO:0007669"/>
    <property type="project" value="UniProtKB-SubCell"/>
</dbReference>
<evidence type="ECO:0000256" key="2">
    <source>
        <dbReference type="ARBA" id="ARBA00004123"/>
    </source>
</evidence>
<evidence type="ECO:0000256" key="5">
    <source>
        <dbReference type="ARBA" id="ARBA00017036"/>
    </source>
</evidence>
<dbReference type="EMBL" id="LCTV02000014">
    <property type="protein sequence ID" value="PRQ70803.1"/>
    <property type="molecule type" value="Genomic_DNA"/>
</dbReference>
<evidence type="ECO:0000256" key="9">
    <source>
        <dbReference type="ARBA" id="ARBA00023242"/>
    </source>
</evidence>
<evidence type="ECO:0000256" key="10">
    <source>
        <dbReference type="SAM" id="MobiDB-lite"/>
    </source>
</evidence>
<accession>A0A0K3CQ35</accession>
<reference evidence="12 14" key="1">
    <citation type="submission" date="2015-07" db="EMBL/GenBank/DDBJ databases">
        <authorList>
            <person name="Cajimat M.N.B."/>
            <person name="Milazzo M.L."/>
            <person name="Fulhorst C.F."/>
        </authorList>
    </citation>
    <scope>NUCLEOTIDE SEQUENCE [LARGE SCALE GENOMIC DNA]</scope>
    <source>
        <strain evidence="12">Single colony</strain>
    </source>
</reference>
<keyword evidence="8" id="KW-0653">Protein transport</keyword>
<feature type="region of interest" description="Disordered" evidence="10">
    <location>
        <begin position="310"/>
        <end position="344"/>
    </location>
</feature>